<keyword evidence="2" id="KW-1185">Reference proteome</keyword>
<proteinExistence type="predicted"/>
<evidence type="ECO:0000313" key="1">
    <source>
        <dbReference type="EMBL" id="WMV19153.1"/>
    </source>
</evidence>
<dbReference type="PANTHER" id="PTHR16052:SF0">
    <property type="entry name" value="TBCC DOMAIN-CONTAINING PROTEIN 1"/>
    <property type="match status" value="1"/>
</dbReference>
<dbReference type="AlphaFoldDB" id="A0AAF0Q9W5"/>
<reference evidence="1" key="1">
    <citation type="submission" date="2023-08" db="EMBL/GenBank/DDBJ databases">
        <title>A de novo genome assembly of Solanum verrucosum Schlechtendal, a Mexican diploid species geographically isolated from the other diploid A-genome species in potato relatives.</title>
        <authorList>
            <person name="Hosaka K."/>
        </authorList>
    </citation>
    <scope>NUCLEOTIDE SEQUENCE</scope>
    <source>
        <tissue evidence="1">Young leaves</tissue>
    </source>
</reference>
<accession>A0AAF0Q9W5</accession>
<organism evidence="1 2">
    <name type="scientific">Solanum verrucosum</name>
    <dbReference type="NCBI Taxonomy" id="315347"/>
    <lineage>
        <taxon>Eukaryota</taxon>
        <taxon>Viridiplantae</taxon>
        <taxon>Streptophyta</taxon>
        <taxon>Embryophyta</taxon>
        <taxon>Tracheophyta</taxon>
        <taxon>Spermatophyta</taxon>
        <taxon>Magnoliopsida</taxon>
        <taxon>eudicotyledons</taxon>
        <taxon>Gunneridae</taxon>
        <taxon>Pentapetalae</taxon>
        <taxon>asterids</taxon>
        <taxon>lamiids</taxon>
        <taxon>Solanales</taxon>
        <taxon>Solanaceae</taxon>
        <taxon>Solanoideae</taxon>
        <taxon>Solaneae</taxon>
        <taxon>Solanum</taxon>
    </lineage>
</organism>
<gene>
    <name evidence="1" type="ORF">MTR67_012538</name>
</gene>
<evidence type="ECO:0000313" key="2">
    <source>
        <dbReference type="Proteomes" id="UP001234989"/>
    </source>
</evidence>
<name>A0AAF0Q9W5_SOLVR</name>
<sequence>MFRGIFLDFGVPYMLNGFHQVAPYNTFYPQLEEHLNGVGIDPAINKWHEPMALGVVDPHDSLSHPAGVSDVQTESASCVDPDQFINFLYCFHFRSCFPVVSLAKLSSLFSREKKIPNWSEGEQSGSTKDNPFPLPDAFLASKQRNHKNLEGLKQILQEVDLEESRKKELTTALHGCFKDWLYASGNIRQLYFLQND</sequence>
<dbReference type="EMBL" id="CP133614">
    <property type="protein sequence ID" value="WMV19153.1"/>
    <property type="molecule type" value="Genomic_DNA"/>
</dbReference>
<dbReference type="Proteomes" id="UP001234989">
    <property type="component" value="Chromosome 3"/>
</dbReference>
<dbReference type="PANTHER" id="PTHR16052">
    <property type="entry name" value="TBCC DOMAIN-CONTAINING PROTEIN 1"/>
    <property type="match status" value="1"/>
</dbReference>
<dbReference type="InterPro" id="IPR039589">
    <property type="entry name" value="TBCC1"/>
</dbReference>
<protein>
    <submittedName>
        <fullName evidence="1">Uncharacterized protein</fullName>
    </submittedName>
</protein>